<name>A0ABV3X7P5_9FIRM</name>
<protein>
    <submittedName>
        <fullName evidence="3">Uncharacterized protein</fullName>
    </submittedName>
</protein>
<reference evidence="3 4" key="1">
    <citation type="submission" date="2023-04" db="EMBL/GenBank/DDBJ databases">
        <title>Genome Sequence of Selenomonas sputigena ATCC 33150.</title>
        <authorList>
            <person name="Miller D.P."/>
            <person name="Anvari S."/>
            <person name="Polson S.W."/>
            <person name="Macdonald M."/>
            <person name="Mcdowell J.V."/>
        </authorList>
    </citation>
    <scope>NUCLEOTIDE SEQUENCE [LARGE SCALE GENOMIC DNA]</scope>
    <source>
        <strain evidence="3 4">ATCC 33150</strain>
    </source>
</reference>
<feature type="compositionally biased region" description="Basic and acidic residues" evidence="2">
    <location>
        <begin position="60"/>
        <end position="83"/>
    </location>
</feature>
<comment type="caution">
    <text evidence="3">The sequence shown here is derived from an EMBL/GenBank/DDBJ whole genome shotgun (WGS) entry which is preliminary data.</text>
</comment>
<organism evidence="3 4">
    <name type="scientific">Selenomonas sputigena</name>
    <dbReference type="NCBI Taxonomy" id="69823"/>
    <lineage>
        <taxon>Bacteria</taxon>
        <taxon>Bacillati</taxon>
        <taxon>Bacillota</taxon>
        <taxon>Negativicutes</taxon>
        <taxon>Selenomonadales</taxon>
        <taxon>Selenomonadaceae</taxon>
        <taxon>Selenomonas</taxon>
    </lineage>
</organism>
<proteinExistence type="predicted"/>
<dbReference type="EMBL" id="JARVLH010000009">
    <property type="protein sequence ID" value="MEX5286221.1"/>
    <property type="molecule type" value="Genomic_DNA"/>
</dbReference>
<evidence type="ECO:0000313" key="4">
    <source>
        <dbReference type="Proteomes" id="UP001559623"/>
    </source>
</evidence>
<evidence type="ECO:0000256" key="1">
    <source>
        <dbReference type="SAM" id="Coils"/>
    </source>
</evidence>
<dbReference type="Proteomes" id="UP001559623">
    <property type="component" value="Unassembled WGS sequence"/>
</dbReference>
<keyword evidence="4" id="KW-1185">Reference proteome</keyword>
<sequence>MEKEQTRTGKKVFMGNHMIELEELVEEPRLIEVDPMEWQKHLPEQVRKKLKKEIAKMEKKAAAEKAAKEAEERAAKEAEEKAAAAEAGGGASGAEESPEEIAARIAGDRTQAQADILEVAKHTVEEEEAQAEDVAARIERERRERQAALLDLAKQQQKLAEKRG</sequence>
<keyword evidence="1" id="KW-0175">Coiled coil</keyword>
<evidence type="ECO:0000256" key="2">
    <source>
        <dbReference type="SAM" id="MobiDB-lite"/>
    </source>
</evidence>
<accession>A0ABV3X7P5</accession>
<feature type="coiled-coil region" evidence="1">
    <location>
        <begin position="117"/>
        <end position="158"/>
    </location>
</feature>
<feature type="region of interest" description="Disordered" evidence="2">
    <location>
        <begin position="60"/>
        <end position="104"/>
    </location>
</feature>
<dbReference type="RefSeq" id="WP_368847939.1">
    <property type="nucleotide sequence ID" value="NZ_CP194411.1"/>
</dbReference>
<gene>
    <name evidence="3" type="ORF">QCO44_11430</name>
</gene>
<evidence type="ECO:0000313" key="3">
    <source>
        <dbReference type="EMBL" id="MEX5286221.1"/>
    </source>
</evidence>